<dbReference type="HAMAP" id="MF_00131">
    <property type="entry name" value="Trp_synth_alpha"/>
    <property type="match status" value="1"/>
</dbReference>
<keyword evidence="6 9" id="KW-0057">Aromatic amino acid biosynthesis</keyword>
<dbReference type="UniPathway" id="UPA00035">
    <property type="reaction ID" value="UER00044"/>
</dbReference>
<gene>
    <name evidence="9 11" type="primary">trpA</name>
    <name evidence="11" type="ORF">GCM10010995_02040</name>
</gene>
<dbReference type="PROSITE" id="PS00167">
    <property type="entry name" value="TRP_SYNTHASE_ALPHA"/>
    <property type="match status" value="1"/>
</dbReference>
<name>A0A8J3E7S0_9GAMM</name>
<dbReference type="CDD" id="cd04724">
    <property type="entry name" value="Tryptophan_synthase_alpha"/>
    <property type="match status" value="1"/>
</dbReference>
<sequence length="260" mass="28794">MSNRFDRLFKDHSKKIFMPFFTLGDPNFDESLHIISAAIDSGIEAIELGFPFSDPIADGPTNQRSMERALKSGMTFDRCIEMLSIIRRKYPDIAIGLLIYYNLLFKQGESAYQKLQSVGIDGVVCADLPLEESKEHETLLKKYNIGAVQMVAPNSSDERVKQLASHSSAFNYVLSGFGTTGAKSEIAPQTIARIKHVRALIDQPMVVGFGISKPEHVHAVWQAGGNAAIVGSYFTSLIEQHLDNTTIAADKIRQFIKALK</sequence>
<evidence type="ECO:0000256" key="3">
    <source>
        <dbReference type="ARBA" id="ARBA00011270"/>
    </source>
</evidence>
<dbReference type="PANTHER" id="PTHR43406">
    <property type="entry name" value="TRYPTOPHAN SYNTHASE, ALPHA CHAIN"/>
    <property type="match status" value="1"/>
</dbReference>
<dbReference type="Gene3D" id="3.20.20.70">
    <property type="entry name" value="Aldolase class I"/>
    <property type="match status" value="1"/>
</dbReference>
<dbReference type="InterPro" id="IPR018204">
    <property type="entry name" value="Trp_synthase_alpha_AS"/>
</dbReference>
<dbReference type="GO" id="GO:0004834">
    <property type="term" value="F:tryptophan synthase activity"/>
    <property type="evidence" value="ECO:0007669"/>
    <property type="project" value="UniProtKB-UniRule"/>
</dbReference>
<dbReference type="InterPro" id="IPR013785">
    <property type="entry name" value="Aldolase_TIM"/>
</dbReference>
<comment type="similarity">
    <text evidence="9 10">Belongs to the TrpA family.</text>
</comment>
<evidence type="ECO:0000313" key="11">
    <source>
        <dbReference type="EMBL" id="GGF88365.1"/>
    </source>
</evidence>
<dbReference type="EMBL" id="BMJS01000001">
    <property type="protein sequence ID" value="GGF88365.1"/>
    <property type="molecule type" value="Genomic_DNA"/>
</dbReference>
<comment type="function">
    <text evidence="1 9">The alpha subunit is responsible for the aldol cleavage of indoleglycerol phosphate to indole and glyceraldehyde 3-phosphate.</text>
</comment>
<dbReference type="PANTHER" id="PTHR43406:SF1">
    <property type="entry name" value="TRYPTOPHAN SYNTHASE ALPHA CHAIN, CHLOROPLASTIC"/>
    <property type="match status" value="1"/>
</dbReference>
<reference evidence="11" key="1">
    <citation type="journal article" date="2014" name="Int. J. Syst. Evol. Microbiol.">
        <title>Complete genome sequence of Corynebacterium casei LMG S-19264T (=DSM 44701T), isolated from a smear-ripened cheese.</title>
        <authorList>
            <consortium name="US DOE Joint Genome Institute (JGI-PGF)"/>
            <person name="Walter F."/>
            <person name="Albersmeier A."/>
            <person name="Kalinowski J."/>
            <person name="Ruckert C."/>
        </authorList>
    </citation>
    <scope>NUCLEOTIDE SEQUENCE</scope>
    <source>
        <strain evidence="11">CGMCC 1.15758</strain>
    </source>
</reference>
<keyword evidence="12" id="KW-1185">Reference proteome</keyword>
<dbReference type="InterPro" id="IPR011060">
    <property type="entry name" value="RibuloseP-bd_barrel"/>
</dbReference>
<feature type="active site" description="Proton acceptor" evidence="9">
    <location>
        <position position="58"/>
    </location>
</feature>
<reference evidence="11" key="2">
    <citation type="submission" date="2020-09" db="EMBL/GenBank/DDBJ databases">
        <authorList>
            <person name="Sun Q."/>
            <person name="Zhou Y."/>
        </authorList>
    </citation>
    <scope>NUCLEOTIDE SEQUENCE</scope>
    <source>
        <strain evidence="11">CGMCC 1.15758</strain>
    </source>
</reference>
<dbReference type="NCBIfam" id="TIGR00262">
    <property type="entry name" value="trpA"/>
    <property type="match status" value="1"/>
</dbReference>
<comment type="subunit">
    <text evidence="3 9">Tetramer of two alpha and two beta chains.</text>
</comment>
<evidence type="ECO:0000256" key="10">
    <source>
        <dbReference type="RuleBase" id="RU003662"/>
    </source>
</evidence>
<evidence type="ECO:0000256" key="4">
    <source>
        <dbReference type="ARBA" id="ARBA00022605"/>
    </source>
</evidence>
<keyword evidence="5 9" id="KW-0822">Tryptophan biosynthesis</keyword>
<evidence type="ECO:0000256" key="1">
    <source>
        <dbReference type="ARBA" id="ARBA00003365"/>
    </source>
</evidence>
<dbReference type="Pfam" id="PF00290">
    <property type="entry name" value="Trp_syntA"/>
    <property type="match status" value="1"/>
</dbReference>
<evidence type="ECO:0000256" key="7">
    <source>
        <dbReference type="ARBA" id="ARBA00023239"/>
    </source>
</evidence>
<comment type="pathway">
    <text evidence="2 9">Amino-acid biosynthesis; L-tryptophan biosynthesis; L-tryptophan from chorismate: step 5/5.</text>
</comment>
<dbReference type="GO" id="GO:0005829">
    <property type="term" value="C:cytosol"/>
    <property type="evidence" value="ECO:0007669"/>
    <property type="project" value="TreeGrafter"/>
</dbReference>
<proteinExistence type="inferred from homology"/>
<feature type="active site" description="Proton acceptor" evidence="9">
    <location>
        <position position="47"/>
    </location>
</feature>
<evidence type="ECO:0000313" key="12">
    <source>
        <dbReference type="Proteomes" id="UP000636949"/>
    </source>
</evidence>
<evidence type="ECO:0000256" key="9">
    <source>
        <dbReference type="HAMAP-Rule" id="MF_00131"/>
    </source>
</evidence>
<evidence type="ECO:0000256" key="6">
    <source>
        <dbReference type="ARBA" id="ARBA00023141"/>
    </source>
</evidence>
<protein>
    <recommendedName>
        <fullName evidence="9">Tryptophan synthase alpha chain</fullName>
        <ecNumber evidence="9">4.2.1.20</ecNumber>
    </recommendedName>
</protein>
<dbReference type="AlphaFoldDB" id="A0A8J3E7S0"/>
<dbReference type="Proteomes" id="UP000636949">
    <property type="component" value="Unassembled WGS sequence"/>
</dbReference>
<organism evidence="11 12">
    <name type="scientific">Cysteiniphilum litorale</name>
    <dbReference type="NCBI Taxonomy" id="2056700"/>
    <lineage>
        <taxon>Bacteria</taxon>
        <taxon>Pseudomonadati</taxon>
        <taxon>Pseudomonadota</taxon>
        <taxon>Gammaproteobacteria</taxon>
        <taxon>Thiotrichales</taxon>
        <taxon>Fastidiosibacteraceae</taxon>
        <taxon>Cysteiniphilum</taxon>
    </lineage>
</organism>
<accession>A0A8J3E7S0</accession>
<dbReference type="RefSeq" id="WP_117001193.1">
    <property type="nucleotide sequence ID" value="NZ_BMJS01000001.1"/>
</dbReference>
<comment type="catalytic activity">
    <reaction evidence="8 9">
        <text>(1S,2R)-1-C-(indol-3-yl)glycerol 3-phosphate + L-serine = D-glyceraldehyde 3-phosphate + L-tryptophan + H2O</text>
        <dbReference type="Rhea" id="RHEA:10532"/>
        <dbReference type="ChEBI" id="CHEBI:15377"/>
        <dbReference type="ChEBI" id="CHEBI:33384"/>
        <dbReference type="ChEBI" id="CHEBI:57912"/>
        <dbReference type="ChEBI" id="CHEBI:58866"/>
        <dbReference type="ChEBI" id="CHEBI:59776"/>
        <dbReference type="EC" id="4.2.1.20"/>
    </reaction>
</comment>
<dbReference type="InterPro" id="IPR002028">
    <property type="entry name" value="Trp_synthase_suA"/>
</dbReference>
<dbReference type="SUPFAM" id="SSF51366">
    <property type="entry name" value="Ribulose-phoshate binding barrel"/>
    <property type="match status" value="1"/>
</dbReference>
<keyword evidence="7 9" id="KW-0456">Lyase</keyword>
<dbReference type="EC" id="4.2.1.20" evidence="9"/>
<evidence type="ECO:0000256" key="5">
    <source>
        <dbReference type="ARBA" id="ARBA00022822"/>
    </source>
</evidence>
<evidence type="ECO:0000256" key="2">
    <source>
        <dbReference type="ARBA" id="ARBA00004733"/>
    </source>
</evidence>
<keyword evidence="4 9" id="KW-0028">Amino-acid biosynthesis</keyword>
<comment type="caution">
    <text evidence="11">The sequence shown here is derived from an EMBL/GenBank/DDBJ whole genome shotgun (WGS) entry which is preliminary data.</text>
</comment>
<dbReference type="OrthoDB" id="9804578at2"/>
<dbReference type="FunFam" id="3.20.20.70:FF:000037">
    <property type="entry name" value="Tryptophan synthase alpha chain"/>
    <property type="match status" value="1"/>
</dbReference>
<evidence type="ECO:0000256" key="8">
    <source>
        <dbReference type="ARBA" id="ARBA00049047"/>
    </source>
</evidence>